<evidence type="ECO:0000259" key="8">
    <source>
        <dbReference type="PROSITE" id="PS51379"/>
    </source>
</evidence>
<dbReference type="CDD" id="cd00192">
    <property type="entry name" value="PTKc"/>
    <property type="match status" value="1"/>
</dbReference>
<comment type="subcellular location">
    <subcellularLocation>
        <location evidence="1">Membrane</location>
        <topology evidence="1">Single-pass membrane protein</topology>
    </subcellularLocation>
</comment>
<feature type="binding site" evidence="3">
    <location>
        <position position="1019"/>
    </location>
    <ligand>
        <name>ATP</name>
        <dbReference type="ChEBI" id="CHEBI:30616"/>
    </ligand>
</feature>
<keyword evidence="5" id="KW-1133">Transmembrane helix</keyword>
<keyword evidence="5" id="KW-0472">Membrane</keyword>
<keyword evidence="5" id="KW-0812">Transmembrane</keyword>
<evidence type="ECO:0000259" key="7">
    <source>
        <dbReference type="PROSITE" id="PS50011"/>
    </source>
</evidence>
<sequence>MKKIFTILLFFGQYIITEASKLDTCGYADNPSDQYDFKTDKWFHIGQLYSYCMQPGNLTTFDADCKTTECKNCMKACPNGDFNLAACISECNSNEHCINGCKFFNQVVGGSDEFLTLAISNTPKIIQDAPIITEYDYNVNYKWDSIVSGGSVNLSSIYLVTTVLGSDQFQSGYTEEKFLMLTTDTAYNLTINDVCQRMGGIHRHTPKKKYQIKIYPINRNGWNRSNALNATFIRKRLPNVSSVEISRPRFYGSANLEWEFTVPPVSDDNATYIKVYSDFQGTRCRSIPLFTSGKSGGQNIQSGQATTVKLTYYDPGKDQLDGCHSDVEIYVFYDCLDAGPFLSNFTYVNCSYVRDYTKDCPYVTPPTLPPPVDVIASYTLSKTTCRQRAWTSDLQEKCSNANYALSLTWPKPSTVYPIQEYLIRWGKMEPWFFPNTSWVFKGKEFGISSSALNTSFLIEEIPLSSQFNEFGIEIHPRTERYVNFRYSKYAAGYTIYNTDVVPQTTFPLEISIEQTGESCTKWSYVPCFDGDAQSRCEECIEGNGIEYTVSWKSENAEAPFPEGEGFLVQWGPAVQWTGEEKVILTSDAMDKVIVNVNKTTYKIRNIKKIVPKLGVRVEVDNVNNTKYAYTTNFDSFRVGLEAEQIQVKVANFTCTNRTITFDSEGRGNERCEHGDYDLLFKWAKPDTNRSVNYMVRWGPRNPRQKDETEALVLKEQKLGDVTTENLSQEIKGIALEKEIGIELHVKTRLKPNYPYSSEETGYTWFAGLKDSLPKPIKQNLEITTKLIKSCQEYEKVECFSGDEDLSCVECHNGTVVYQVTWRKWEKRRRRRSLGEVESEFDDMYLVRWGAAVEYGGQTIVPLDSELGWLRTEANNVTFNISKIHPLMGFQVFAYGDGEDFSVFSENYKFNQTPTQTPPTDSPVSKGKDEPTASIVLGVLIPLIVIAVLIILFIAWRKRDKDNKSPFEKDGFGMYFDAEKGILADDWEIDPKAITLDVKIGEGAFGTVYSATIDAIVIAKSNYGKQAGGVAGFNTENNPKVAVKLLKDGAQQEEFADFKEEITLMKSIGYHKNIVNMIGCSTVRQPMCLLVEFMEHGDLLNFLRKRRSKLCTGLTTTEGTKSFMYTQQFHDTLQDINSIGEESVNSGAPIYDDSPNSDEVLTPDDLLSFAWQVCAGMEFLTSNNMVHRDLAARNVLIGANKVCKVSDFGLTRTVGDSQIYTSQKSRKLPIKWMSVEAIFDQEFTMYSDVWAYGVLLFEIVTLGGTPYPSVNNRELLRMLKSGYRMDKPENCADPMYDIMLHCWNEDPLERPTFTELHDHLEQIMSQSADYLSFDIDQGNTYYNVASFNSVPSDDEDLFMFDAEENAPKIKSIEELKEQKQKMKNEDNEQMESKLSLKSLQPNEERYVKPQPLKSFNSAPNGYVNPAMTKDLSDLTL</sequence>
<dbReference type="InterPro" id="IPR017441">
    <property type="entry name" value="Protein_kinase_ATP_BS"/>
</dbReference>
<dbReference type="InterPro" id="IPR017896">
    <property type="entry name" value="4Fe4S_Fe-S-bd"/>
</dbReference>
<evidence type="ECO:0000313" key="9">
    <source>
        <dbReference type="EnsemblMetazoa" id="CLYHEMP018840.1"/>
    </source>
</evidence>
<dbReference type="RefSeq" id="XP_066917058.1">
    <property type="nucleotide sequence ID" value="XM_067060957.1"/>
</dbReference>
<dbReference type="OrthoDB" id="5984176at2759"/>
<accession>A0A7M5X7T6</accession>
<dbReference type="InterPro" id="IPR001245">
    <property type="entry name" value="Ser-Thr/Tyr_kinase_cat_dom"/>
</dbReference>
<dbReference type="Proteomes" id="UP000594262">
    <property type="component" value="Unplaced"/>
</dbReference>
<dbReference type="SUPFAM" id="SSF56112">
    <property type="entry name" value="Protein kinase-like (PK-like)"/>
    <property type="match status" value="1"/>
</dbReference>
<evidence type="ECO:0000256" key="6">
    <source>
        <dbReference type="SAM" id="SignalP"/>
    </source>
</evidence>
<dbReference type="PROSITE" id="PS50011">
    <property type="entry name" value="PROTEIN_KINASE_DOM"/>
    <property type="match status" value="1"/>
</dbReference>
<evidence type="ECO:0000256" key="4">
    <source>
        <dbReference type="SAM" id="MobiDB-lite"/>
    </source>
</evidence>
<evidence type="ECO:0000256" key="2">
    <source>
        <dbReference type="ARBA" id="ARBA00051243"/>
    </source>
</evidence>
<feature type="transmembrane region" description="Helical" evidence="5">
    <location>
        <begin position="934"/>
        <end position="955"/>
    </location>
</feature>
<evidence type="ECO:0008006" key="11">
    <source>
        <dbReference type="Google" id="ProtNLM"/>
    </source>
</evidence>
<dbReference type="GO" id="GO:0004714">
    <property type="term" value="F:transmembrane receptor protein tyrosine kinase activity"/>
    <property type="evidence" value="ECO:0007669"/>
    <property type="project" value="UniProtKB-EC"/>
</dbReference>
<dbReference type="InterPro" id="IPR011009">
    <property type="entry name" value="Kinase-like_dom_sf"/>
</dbReference>
<dbReference type="InterPro" id="IPR000719">
    <property type="entry name" value="Prot_kinase_dom"/>
</dbReference>
<dbReference type="InterPro" id="IPR020635">
    <property type="entry name" value="Tyr_kinase_cat_dom"/>
</dbReference>
<keyword evidence="6" id="KW-0732">Signal</keyword>
<keyword evidence="3" id="KW-0547">Nucleotide-binding</keyword>
<dbReference type="PANTHER" id="PTHR24416">
    <property type="entry name" value="TYROSINE-PROTEIN KINASE RECEPTOR"/>
    <property type="match status" value="1"/>
</dbReference>
<keyword evidence="3" id="KW-0067">ATP-binding</keyword>
<feature type="signal peptide" evidence="6">
    <location>
        <begin position="1"/>
        <end position="19"/>
    </location>
</feature>
<dbReference type="Gene3D" id="1.10.510.10">
    <property type="entry name" value="Transferase(Phosphotransferase) domain 1"/>
    <property type="match status" value="1"/>
</dbReference>
<feature type="domain" description="Protein kinase" evidence="7">
    <location>
        <begin position="993"/>
        <end position="1319"/>
    </location>
</feature>
<dbReference type="FunFam" id="1.10.510.10:FF:000462">
    <property type="entry name" value="Receptor tyrosine kinase"/>
    <property type="match status" value="1"/>
</dbReference>
<dbReference type="PROSITE" id="PS51379">
    <property type="entry name" value="4FE4S_FER_2"/>
    <property type="match status" value="1"/>
</dbReference>
<reference evidence="9" key="1">
    <citation type="submission" date="2021-01" db="UniProtKB">
        <authorList>
            <consortium name="EnsemblMetazoa"/>
        </authorList>
    </citation>
    <scope>IDENTIFICATION</scope>
</reference>
<evidence type="ECO:0000313" key="10">
    <source>
        <dbReference type="Proteomes" id="UP000594262"/>
    </source>
</evidence>
<dbReference type="PANTHER" id="PTHR24416:SF583">
    <property type="entry name" value="RECEPTOR PROTEIN-TYROSINE KINASE"/>
    <property type="match status" value="1"/>
</dbReference>
<dbReference type="Gene3D" id="3.30.200.20">
    <property type="entry name" value="Phosphorylase Kinase, domain 1"/>
    <property type="match status" value="1"/>
</dbReference>
<dbReference type="InterPro" id="IPR008266">
    <property type="entry name" value="Tyr_kinase_AS"/>
</dbReference>
<proteinExistence type="predicted"/>
<dbReference type="GO" id="GO:0005524">
    <property type="term" value="F:ATP binding"/>
    <property type="evidence" value="ECO:0007669"/>
    <property type="project" value="UniProtKB-UniRule"/>
</dbReference>
<organism evidence="9 10">
    <name type="scientific">Clytia hemisphaerica</name>
    <dbReference type="NCBI Taxonomy" id="252671"/>
    <lineage>
        <taxon>Eukaryota</taxon>
        <taxon>Metazoa</taxon>
        <taxon>Cnidaria</taxon>
        <taxon>Hydrozoa</taxon>
        <taxon>Hydroidolina</taxon>
        <taxon>Leptothecata</taxon>
        <taxon>Obeliida</taxon>
        <taxon>Clytiidae</taxon>
        <taxon>Clytia</taxon>
    </lineage>
</organism>
<dbReference type="PROSITE" id="PS00109">
    <property type="entry name" value="PROTEIN_KINASE_TYR"/>
    <property type="match status" value="1"/>
</dbReference>
<evidence type="ECO:0000256" key="5">
    <source>
        <dbReference type="SAM" id="Phobius"/>
    </source>
</evidence>
<evidence type="ECO:0000256" key="1">
    <source>
        <dbReference type="ARBA" id="ARBA00004167"/>
    </source>
</evidence>
<evidence type="ECO:0000256" key="3">
    <source>
        <dbReference type="PROSITE-ProRule" id="PRU10141"/>
    </source>
</evidence>
<dbReference type="GeneID" id="136804254"/>
<dbReference type="GO" id="GO:0043235">
    <property type="term" value="C:receptor complex"/>
    <property type="evidence" value="ECO:0007669"/>
    <property type="project" value="TreeGrafter"/>
</dbReference>
<keyword evidence="10" id="KW-1185">Reference proteome</keyword>
<dbReference type="SMART" id="SM00219">
    <property type="entry name" value="TyrKc"/>
    <property type="match status" value="1"/>
</dbReference>
<feature type="domain" description="4Fe-4S ferredoxin-type" evidence="8">
    <location>
        <begin position="57"/>
        <end position="87"/>
    </location>
</feature>
<feature type="chain" id="PRO_5029913459" description="Receptor protein-tyrosine kinase" evidence="6">
    <location>
        <begin position="20"/>
        <end position="1435"/>
    </location>
</feature>
<dbReference type="Pfam" id="PF07714">
    <property type="entry name" value="PK_Tyr_Ser-Thr"/>
    <property type="match status" value="1"/>
</dbReference>
<dbReference type="GO" id="GO:0007169">
    <property type="term" value="P:cell surface receptor protein tyrosine kinase signaling pathway"/>
    <property type="evidence" value="ECO:0007669"/>
    <property type="project" value="TreeGrafter"/>
</dbReference>
<feature type="region of interest" description="Disordered" evidence="4">
    <location>
        <begin position="1378"/>
        <end position="1435"/>
    </location>
</feature>
<name>A0A7M5X7T6_9CNID</name>
<dbReference type="InterPro" id="IPR050122">
    <property type="entry name" value="RTK"/>
</dbReference>
<dbReference type="PROSITE" id="PS00107">
    <property type="entry name" value="PROTEIN_KINASE_ATP"/>
    <property type="match status" value="1"/>
</dbReference>
<dbReference type="EnsemblMetazoa" id="CLYHEMT018840.1">
    <property type="protein sequence ID" value="CLYHEMP018840.1"/>
    <property type="gene ID" value="CLYHEMG018840"/>
</dbReference>
<dbReference type="GO" id="GO:0005886">
    <property type="term" value="C:plasma membrane"/>
    <property type="evidence" value="ECO:0007669"/>
    <property type="project" value="TreeGrafter"/>
</dbReference>
<comment type="catalytic activity">
    <reaction evidence="2">
        <text>L-tyrosyl-[protein] + ATP = O-phospho-L-tyrosyl-[protein] + ADP + H(+)</text>
        <dbReference type="Rhea" id="RHEA:10596"/>
        <dbReference type="Rhea" id="RHEA-COMP:10136"/>
        <dbReference type="Rhea" id="RHEA-COMP:20101"/>
        <dbReference type="ChEBI" id="CHEBI:15378"/>
        <dbReference type="ChEBI" id="CHEBI:30616"/>
        <dbReference type="ChEBI" id="CHEBI:46858"/>
        <dbReference type="ChEBI" id="CHEBI:61978"/>
        <dbReference type="ChEBI" id="CHEBI:456216"/>
        <dbReference type="EC" id="2.7.10.1"/>
    </reaction>
</comment>
<protein>
    <recommendedName>
        <fullName evidence="11">Receptor protein-tyrosine kinase</fullName>
    </recommendedName>
</protein>